<organism evidence="1 2">
    <name type="scientific">Dermacentor silvarum</name>
    <name type="common">Tick</name>
    <dbReference type="NCBI Taxonomy" id="543639"/>
    <lineage>
        <taxon>Eukaryota</taxon>
        <taxon>Metazoa</taxon>
        <taxon>Ecdysozoa</taxon>
        <taxon>Arthropoda</taxon>
        <taxon>Chelicerata</taxon>
        <taxon>Arachnida</taxon>
        <taxon>Acari</taxon>
        <taxon>Parasitiformes</taxon>
        <taxon>Ixodida</taxon>
        <taxon>Ixodoidea</taxon>
        <taxon>Ixodidae</taxon>
        <taxon>Rhipicephalinae</taxon>
        <taxon>Dermacentor</taxon>
    </lineage>
</organism>
<reference evidence="1" key="1">
    <citation type="submission" date="2020-05" db="EMBL/GenBank/DDBJ databases">
        <title>Large-scale comparative analyses of tick genomes elucidate their genetic diversity and vector capacities.</title>
        <authorList>
            <person name="Jia N."/>
            <person name="Wang J."/>
            <person name="Shi W."/>
            <person name="Du L."/>
            <person name="Sun Y."/>
            <person name="Zhan W."/>
            <person name="Jiang J."/>
            <person name="Wang Q."/>
            <person name="Zhang B."/>
            <person name="Ji P."/>
            <person name="Sakyi L.B."/>
            <person name="Cui X."/>
            <person name="Yuan T."/>
            <person name="Jiang B."/>
            <person name="Yang W."/>
            <person name="Lam T.T.-Y."/>
            <person name="Chang Q."/>
            <person name="Ding S."/>
            <person name="Wang X."/>
            <person name="Zhu J."/>
            <person name="Ruan X."/>
            <person name="Zhao L."/>
            <person name="Wei J."/>
            <person name="Que T."/>
            <person name="Du C."/>
            <person name="Cheng J."/>
            <person name="Dai P."/>
            <person name="Han X."/>
            <person name="Huang E."/>
            <person name="Gao Y."/>
            <person name="Liu J."/>
            <person name="Shao H."/>
            <person name="Ye R."/>
            <person name="Li L."/>
            <person name="Wei W."/>
            <person name="Wang X."/>
            <person name="Wang C."/>
            <person name="Yang T."/>
            <person name="Huo Q."/>
            <person name="Li W."/>
            <person name="Guo W."/>
            <person name="Chen H."/>
            <person name="Zhou L."/>
            <person name="Ni X."/>
            <person name="Tian J."/>
            <person name="Zhou Y."/>
            <person name="Sheng Y."/>
            <person name="Liu T."/>
            <person name="Pan Y."/>
            <person name="Xia L."/>
            <person name="Li J."/>
            <person name="Zhao F."/>
            <person name="Cao W."/>
        </authorList>
    </citation>
    <scope>NUCLEOTIDE SEQUENCE</scope>
    <source>
        <strain evidence="1">Dsil-2018</strain>
    </source>
</reference>
<accession>A0ACB8DSE4</accession>
<comment type="caution">
    <text evidence="1">The sequence shown here is derived from an EMBL/GenBank/DDBJ whole genome shotgun (WGS) entry which is preliminary data.</text>
</comment>
<evidence type="ECO:0000313" key="2">
    <source>
        <dbReference type="Proteomes" id="UP000821865"/>
    </source>
</evidence>
<gene>
    <name evidence="1" type="ORF">HPB49_001103</name>
</gene>
<sequence length="480" mass="53553">MDLVGLRDTWSHLDSHIFRRLEQSFIPTVRKLEMALLRMYVVACVTNSRQDKLTEFFDKMAPELHFQAEWKEWFALPTLLSYDEDMNKMQFLQEENESLKQQLAAGRPEVCETADVLVAPEEPMDDFYVIAQEAPAAEGGRRILPALMRTFGNIQTSPVTGRKLQADQKKQTSEEQNKTKRPPANSTSESQTLPQDTSTASSLQLKDVTLGRLAEKLERATASTFFLKSSSGEEDKLLLLNQEEYSEHQSCITHCKFSNSGTLASADTAGVIKVWSSNPSPRTLATIVSSKSSVTALEWVHKHDHLASGDYLVYGLKQGNLRLYDTKERRALFDIVPESASVLKEHSVACLACSPVEPVVVSSLHSESSMVTTAPAPGKLLLWDLKSKQLQVRWSGTGVDSAVGWKVLSSTPCKALGCGRWPDPFRFDGVCRSQLEGAFADALQNKHSYCNGSPKHLLAVTRKCFAMLYHDRRHRKTKGA</sequence>
<protein>
    <submittedName>
        <fullName evidence="1">Uncharacterized protein</fullName>
    </submittedName>
</protein>
<name>A0ACB8DSE4_DERSI</name>
<dbReference type="EMBL" id="CM023470">
    <property type="protein sequence ID" value="KAH7977377.1"/>
    <property type="molecule type" value="Genomic_DNA"/>
</dbReference>
<dbReference type="Proteomes" id="UP000821865">
    <property type="component" value="Chromosome 1"/>
</dbReference>
<proteinExistence type="predicted"/>
<keyword evidence="2" id="KW-1185">Reference proteome</keyword>
<evidence type="ECO:0000313" key="1">
    <source>
        <dbReference type="EMBL" id="KAH7977377.1"/>
    </source>
</evidence>